<dbReference type="Pfam" id="PF00117">
    <property type="entry name" value="GATase"/>
    <property type="match status" value="1"/>
</dbReference>
<name>A0A556PTL2_9BACI</name>
<dbReference type="SUPFAM" id="SSF52317">
    <property type="entry name" value="Class I glutamine amidotransferase-like"/>
    <property type="match status" value="1"/>
</dbReference>
<keyword evidence="3" id="KW-0332">GMP biosynthesis</keyword>
<proteinExistence type="predicted"/>
<evidence type="ECO:0000313" key="9">
    <source>
        <dbReference type="Proteomes" id="UP000316425"/>
    </source>
</evidence>
<keyword evidence="9" id="KW-1185">Reference proteome</keyword>
<dbReference type="InterPro" id="IPR029062">
    <property type="entry name" value="Class_I_gatase-like"/>
</dbReference>
<dbReference type="GO" id="GO:0005524">
    <property type="term" value="F:ATP binding"/>
    <property type="evidence" value="ECO:0007669"/>
    <property type="project" value="UniProtKB-KW"/>
</dbReference>
<evidence type="ECO:0000259" key="7">
    <source>
        <dbReference type="Pfam" id="PF00117"/>
    </source>
</evidence>
<evidence type="ECO:0000256" key="6">
    <source>
        <dbReference type="ARBA" id="ARBA00031356"/>
    </source>
</evidence>
<dbReference type="PANTHER" id="PTHR11922:SF2">
    <property type="entry name" value="GMP SYNTHASE [GLUTAMINE-HYDROLYZING]"/>
    <property type="match status" value="1"/>
</dbReference>
<evidence type="ECO:0000256" key="5">
    <source>
        <dbReference type="ARBA" id="ARBA00022840"/>
    </source>
</evidence>
<dbReference type="Proteomes" id="UP000316425">
    <property type="component" value="Unassembled WGS sequence"/>
</dbReference>
<gene>
    <name evidence="8" type="ORF">FPQ13_01260</name>
</gene>
<dbReference type="GO" id="GO:0003921">
    <property type="term" value="F:GMP synthase activity"/>
    <property type="evidence" value="ECO:0007669"/>
    <property type="project" value="TreeGrafter"/>
</dbReference>
<accession>A0A556PTL2</accession>
<dbReference type="PANTHER" id="PTHR11922">
    <property type="entry name" value="GMP SYNTHASE-RELATED"/>
    <property type="match status" value="1"/>
</dbReference>
<organism evidence="8 9">
    <name type="scientific">Allobacillus salarius</name>
    <dbReference type="NCBI Taxonomy" id="1955272"/>
    <lineage>
        <taxon>Bacteria</taxon>
        <taxon>Bacillati</taxon>
        <taxon>Bacillota</taxon>
        <taxon>Bacilli</taxon>
        <taxon>Bacillales</taxon>
        <taxon>Bacillaceae</taxon>
        <taxon>Allobacillus</taxon>
    </lineage>
</organism>
<evidence type="ECO:0000256" key="2">
    <source>
        <dbReference type="ARBA" id="ARBA00022741"/>
    </source>
</evidence>
<keyword evidence="1" id="KW-0436">Ligase</keyword>
<evidence type="ECO:0000256" key="3">
    <source>
        <dbReference type="ARBA" id="ARBA00022749"/>
    </source>
</evidence>
<evidence type="ECO:0000256" key="4">
    <source>
        <dbReference type="ARBA" id="ARBA00022755"/>
    </source>
</evidence>
<evidence type="ECO:0000313" key="8">
    <source>
        <dbReference type="EMBL" id="TSJ67722.1"/>
    </source>
</evidence>
<dbReference type="Gene3D" id="3.40.50.880">
    <property type="match status" value="1"/>
</dbReference>
<sequence length="199" mass="22702">MRASNEKIIIIDFGSPMNKVLTRKIRELNVYSKLVPPSITAEEIKNMRPKGIVLGASPESVYTNKSPKPDPKIFELDVPILGVCYGLQLITQFYGGVVDDTKQNEFGIVEVKADSRNKLFNGLPVYNTAHMRHGDRVKEAPPGFFFLLIHRAVRLLPLALRKNRFLVFNSIPKWKQLKTVMIFYGIFYMIYVDVTVNGR</sequence>
<comment type="caution">
    <text evidence="8">The sequence shown here is derived from an EMBL/GenBank/DDBJ whole genome shotgun (WGS) entry which is preliminary data.</text>
</comment>
<evidence type="ECO:0000256" key="1">
    <source>
        <dbReference type="ARBA" id="ARBA00022598"/>
    </source>
</evidence>
<reference evidence="8 9" key="1">
    <citation type="submission" date="2019-07" db="EMBL/GenBank/DDBJ databases">
        <title>Allobacillus sp. nov. SKP isolated from shrimp paste of Euphausiacea.</title>
        <authorList>
            <person name="Kanchanasin P."/>
            <person name="Tanasupawat S."/>
            <person name="Shi W."/>
            <person name="Wu L."/>
            <person name="Ma J."/>
        </authorList>
    </citation>
    <scope>NUCLEOTIDE SEQUENCE [LARGE SCALE GENOMIC DNA]</scope>
    <source>
        <strain evidence="8 9">SKP4-8</strain>
    </source>
</reference>
<feature type="domain" description="Glutamine amidotransferase" evidence="7">
    <location>
        <begin position="10"/>
        <end position="148"/>
    </location>
</feature>
<dbReference type="EMBL" id="VMHE01000001">
    <property type="protein sequence ID" value="TSJ67722.1"/>
    <property type="molecule type" value="Genomic_DNA"/>
</dbReference>
<keyword evidence="5" id="KW-0067">ATP-binding</keyword>
<dbReference type="InterPro" id="IPR017926">
    <property type="entry name" value="GATASE"/>
</dbReference>
<dbReference type="GO" id="GO:0005829">
    <property type="term" value="C:cytosol"/>
    <property type="evidence" value="ECO:0007669"/>
    <property type="project" value="TreeGrafter"/>
</dbReference>
<keyword evidence="2" id="KW-0547">Nucleotide-binding</keyword>
<dbReference type="OrthoDB" id="9802219at2"/>
<dbReference type="PROSITE" id="PS51273">
    <property type="entry name" value="GATASE_TYPE_1"/>
    <property type="match status" value="1"/>
</dbReference>
<protein>
    <recommendedName>
        <fullName evidence="6">Glutamine amidotransferase</fullName>
    </recommendedName>
</protein>
<dbReference type="AlphaFoldDB" id="A0A556PTL2"/>
<keyword evidence="4" id="KW-0658">Purine biosynthesis</keyword>